<feature type="signal peptide" evidence="1">
    <location>
        <begin position="1"/>
        <end position="19"/>
    </location>
</feature>
<organism evidence="2">
    <name type="scientific">Euplotes raikovi</name>
    <dbReference type="NCBI Taxonomy" id="5938"/>
    <lineage>
        <taxon>Eukaryota</taxon>
        <taxon>Sar</taxon>
        <taxon>Alveolata</taxon>
        <taxon>Ciliophora</taxon>
        <taxon>Intramacronucleata</taxon>
        <taxon>Spirotrichea</taxon>
        <taxon>Hypotrichia</taxon>
        <taxon>Euplotida</taxon>
        <taxon>Euplotidae</taxon>
        <taxon>Euplotes</taxon>
    </lineage>
</organism>
<dbReference type="EMBL" id="MH423858">
    <property type="protein sequence ID" value="AXL95188.1"/>
    <property type="molecule type" value="Genomic_DNA"/>
</dbReference>
<accession>A0A346CI63</accession>
<keyword evidence="1" id="KW-0732">Signal</keyword>
<reference evidence="2" key="1">
    <citation type="journal article" date="2018" name="J. Eukaryot. Microbiol.">
        <title>The Sub-Chromosomic Macronuclear Pheromone Genes of the Ciliate Euplotes raikovi: Comparative Structural Analysis and Insights into the Mechanism of Expression.</title>
        <authorList>
            <person name="Ricci F."/>
            <person name="Candelori A."/>
            <person name="Brandi A."/>
            <person name="Alimenti C."/>
            <person name="Luporini P."/>
            <person name="Vallesi A."/>
        </authorList>
    </citation>
    <scope>NUCLEOTIDE SEQUENCE</scope>
    <source>
        <strain evidence="2">TM-10</strain>
    </source>
</reference>
<dbReference type="InterPro" id="IPR036245">
    <property type="entry name" value="Pheromone_protoz_sf"/>
</dbReference>
<feature type="chain" id="PRO_5016830851" evidence="1">
    <location>
        <begin position="20"/>
        <end position="75"/>
    </location>
</feature>
<proteinExistence type="predicted"/>
<dbReference type="AlphaFoldDB" id="A0A346CI63"/>
<dbReference type="CDD" id="cd23510">
    <property type="entry name" value="MER1_2_10"/>
    <property type="match status" value="1"/>
</dbReference>
<name>A0A346CI63_EUPRA</name>
<evidence type="ECO:0000313" key="2">
    <source>
        <dbReference type="EMBL" id="AXL95188.1"/>
    </source>
</evidence>
<evidence type="ECO:0000256" key="1">
    <source>
        <dbReference type="SAM" id="SignalP"/>
    </source>
</evidence>
<sequence length="75" mass="8225">MNKLAILAIIAMVLFSANAFRFQSRFRSNVKTMVECNGDPCCEAGEQCSESGCHALCPPEDVLGCVLHTTREECQ</sequence>
<dbReference type="SUPFAM" id="SSF47014">
    <property type="entry name" value="Protozoan pheromone proteins"/>
    <property type="match status" value="1"/>
</dbReference>
<protein>
    <submittedName>
        <fullName evidence="2">Er-6 pheromone</fullName>
    </submittedName>
</protein>